<accession>A0A4Z2GA54</accession>
<evidence type="ECO:0000313" key="1">
    <source>
        <dbReference type="EMBL" id="TNN50100.1"/>
    </source>
</evidence>
<dbReference type="EMBL" id="SRLO01000631">
    <property type="protein sequence ID" value="TNN50100.1"/>
    <property type="molecule type" value="Genomic_DNA"/>
</dbReference>
<organism evidence="1 2">
    <name type="scientific">Liparis tanakae</name>
    <name type="common">Tanaka's snailfish</name>
    <dbReference type="NCBI Taxonomy" id="230148"/>
    <lineage>
        <taxon>Eukaryota</taxon>
        <taxon>Metazoa</taxon>
        <taxon>Chordata</taxon>
        <taxon>Craniata</taxon>
        <taxon>Vertebrata</taxon>
        <taxon>Euteleostomi</taxon>
        <taxon>Actinopterygii</taxon>
        <taxon>Neopterygii</taxon>
        <taxon>Teleostei</taxon>
        <taxon>Neoteleostei</taxon>
        <taxon>Acanthomorphata</taxon>
        <taxon>Eupercaria</taxon>
        <taxon>Perciformes</taxon>
        <taxon>Cottioidei</taxon>
        <taxon>Cottales</taxon>
        <taxon>Liparidae</taxon>
        <taxon>Liparis</taxon>
    </lineage>
</organism>
<comment type="caution">
    <text evidence="1">The sequence shown here is derived from an EMBL/GenBank/DDBJ whole genome shotgun (WGS) entry which is preliminary data.</text>
</comment>
<dbReference type="AlphaFoldDB" id="A0A4Z2GA54"/>
<proteinExistence type="predicted"/>
<reference evidence="1 2" key="1">
    <citation type="submission" date="2019-03" db="EMBL/GenBank/DDBJ databases">
        <title>First draft genome of Liparis tanakae, snailfish: a comprehensive survey of snailfish specific genes.</title>
        <authorList>
            <person name="Kim W."/>
            <person name="Song I."/>
            <person name="Jeong J.-H."/>
            <person name="Kim D."/>
            <person name="Kim S."/>
            <person name="Ryu S."/>
            <person name="Song J.Y."/>
            <person name="Lee S.K."/>
        </authorList>
    </citation>
    <scope>NUCLEOTIDE SEQUENCE [LARGE SCALE GENOMIC DNA]</scope>
    <source>
        <tissue evidence="1">Muscle</tissue>
    </source>
</reference>
<name>A0A4Z2GA54_9TELE</name>
<protein>
    <submittedName>
        <fullName evidence="1">Uncharacterized protein</fullName>
    </submittedName>
</protein>
<keyword evidence="2" id="KW-1185">Reference proteome</keyword>
<gene>
    <name evidence="1" type="ORF">EYF80_039706</name>
</gene>
<dbReference type="Proteomes" id="UP000314294">
    <property type="component" value="Unassembled WGS sequence"/>
</dbReference>
<sequence>MMIVDLRKVPVTPELGNEIRKQASRGAQAFWESSSSLVFVRKPANRYVALPPPTGYIREQAY</sequence>
<evidence type="ECO:0000313" key="2">
    <source>
        <dbReference type="Proteomes" id="UP000314294"/>
    </source>
</evidence>